<dbReference type="Pfam" id="PF01695">
    <property type="entry name" value="IstB_IS21"/>
    <property type="match status" value="1"/>
</dbReference>
<dbReference type="GO" id="GO:0006260">
    <property type="term" value="P:DNA replication"/>
    <property type="evidence" value="ECO:0007669"/>
    <property type="project" value="TreeGrafter"/>
</dbReference>
<dbReference type="PANTHER" id="PTHR30050">
    <property type="entry name" value="CHROMOSOMAL REPLICATION INITIATOR PROTEIN DNAA"/>
    <property type="match status" value="1"/>
</dbReference>
<dbReference type="InterPro" id="IPR027417">
    <property type="entry name" value="P-loop_NTPase"/>
</dbReference>
<dbReference type="SMART" id="SM00382">
    <property type="entry name" value="AAA"/>
    <property type="match status" value="1"/>
</dbReference>
<dbReference type="CDD" id="cd00009">
    <property type="entry name" value="AAA"/>
    <property type="match status" value="1"/>
</dbReference>
<evidence type="ECO:0000313" key="2">
    <source>
        <dbReference type="EMBL" id="EEI66631.1"/>
    </source>
</evidence>
<reference evidence="2 3" key="1">
    <citation type="submission" date="2009-01" db="EMBL/GenBank/DDBJ databases">
        <authorList>
            <person name="Qin X."/>
            <person name="Bachman B."/>
            <person name="Battles P."/>
            <person name="Bell A."/>
            <person name="Bess C."/>
            <person name="Bickham C."/>
            <person name="Chaboub L."/>
            <person name="Chen D."/>
            <person name="Coyle M."/>
            <person name="Deiros D.R."/>
            <person name="Dinh H."/>
            <person name="Forbes L."/>
            <person name="Fowler G."/>
            <person name="Francisco L."/>
            <person name="Fu Q."/>
            <person name="Gubbala S."/>
            <person name="Hale W."/>
            <person name="Han Y."/>
            <person name="Hemphill L."/>
            <person name="Highlander S.K."/>
            <person name="Hirani K."/>
            <person name="Hogues M."/>
            <person name="Jackson L."/>
            <person name="Jakkamsetti A."/>
            <person name="Javaid M."/>
            <person name="Jiang H."/>
            <person name="Korchina V."/>
            <person name="Kovar C."/>
            <person name="Lara F."/>
            <person name="Lee S."/>
            <person name="Mata R."/>
            <person name="Mathew T."/>
            <person name="Moen C."/>
            <person name="Morales K."/>
            <person name="Munidasa M."/>
            <person name="Nazareth L."/>
            <person name="Ngo R."/>
            <person name="Nguyen L."/>
            <person name="Okwuonu G."/>
            <person name="Ongeri F."/>
            <person name="Patil S."/>
            <person name="Petrosino J."/>
            <person name="Pham C."/>
            <person name="Pham P."/>
            <person name="Pu L.-L."/>
            <person name="Puazo M."/>
            <person name="Raj R."/>
            <person name="Reid J."/>
            <person name="Rouhana J."/>
            <person name="Saada N."/>
            <person name="Shang Y."/>
            <person name="Simmons D."/>
            <person name="Thornton R."/>
            <person name="Warren J."/>
            <person name="Weissenberger G."/>
            <person name="Zhang J."/>
            <person name="Zhang L."/>
            <person name="Zhou C."/>
            <person name="Zhu D."/>
            <person name="Muzny D."/>
            <person name="Worley K."/>
            <person name="Gibbs R."/>
        </authorList>
    </citation>
    <scope>NUCLEOTIDE SEQUENCE [LARGE SCALE GENOMIC DNA]</scope>
    <source>
        <strain evidence="2 3">CF48-3A</strain>
    </source>
</reference>
<protein>
    <recommendedName>
        <fullName evidence="1">AAA+ ATPase domain-containing protein</fullName>
    </recommendedName>
</protein>
<comment type="caution">
    <text evidence="2">The sequence shown here is derived from an EMBL/GenBank/DDBJ whole genome shotgun (WGS) entry which is preliminary data.</text>
</comment>
<organism evidence="2 3">
    <name type="scientific">Limosilactobacillus reuteri CF48-3A</name>
    <dbReference type="NCBI Taxonomy" id="525341"/>
    <lineage>
        <taxon>Bacteria</taxon>
        <taxon>Bacillati</taxon>
        <taxon>Bacillota</taxon>
        <taxon>Bacilli</taxon>
        <taxon>Lactobacillales</taxon>
        <taxon>Lactobacillaceae</taxon>
        <taxon>Limosilactobacillus</taxon>
    </lineage>
</organism>
<accession>A0A8D9S147</accession>
<dbReference type="EMBL" id="ACHG01000006">
    <property type="protein sequence ID" value="EEI66631.1"/>
    <property type="molecule type" value="Genomic_DNA"/>
</dbReference>
<dbReference type="GO" id="GO:0005524">
    <property type="term" value="F:ATP binding"/>
    <property type="evidence" value="ECO:0007669"/>
    <property type="project" value="InterPro"/>
</dbReference>
<dbReference type="InterPro" id="IPR002611">
    <property type="entry name" value="IstB_ATP-bd"/>
</dbReference>
<dbReference type="Proteomes" id="UP000003419">
    <property type="component" value="Unassembled WGS sequence"/>
</dbReference>
<dbReference type="AlphaFoldDB" id="A0A8D9S147"/>
<evidence type="ECO:0000259" key="1">
    <source>
        <dbReference type="SMART" id="SM00382"/>
    </source>
</evidence>
<name>A0A8D9S147_LIMRT</name>
<dbReference type="RefSeq" id="WP_003670954.1">
    <property type="nucleotide sequence ID" value="NZ_GG693669.1"/>
</dbReference>
<proteinExistence type="predicted"/>
<dbReference type="SUPFAM" id="SSF52540">
    <property type="entry name" value="P-loop containing nucleoside triphosphate hydrolases"/>
    <property type="match status" value="1"/>
</dbReference>
<dbReference type="Gene3D" id="3.40.50.300">
    <property type="entry name" value="P-loop containing nucleotide triphosphate hydrolases"/>
    <property type="match status" value="1"/>
</dbReference>
<evidence type="ECO:0000313" key="3">
    <source>
        <dbReference type="Proteomes" id="UP000003419"/>
    </source>
</evidence>
<dbReference type="PANTHER" id="PTHR30050:SF4">
    <property type="entry name" value="ATP-BINDING PROTEIN RV3427C IN INSERTION SEQUENCE-RELATED"/>
    <property type="match status" value="1"/>
</dbReference>
<sequence length="265" mass="30288">MAGITFSTAQRDAAKHLKEFYGIDVNDPEQLAKMEINVRNYRKRVERSFNKQNVLYKAGTYINSSLFNGNQRIDFLFTDWKPDKQKNVVKAKEVANRCFLLAKKMFAEPQKALLSGKPGVGKTSLAMAMLNALCKKNLTVMTVSTLELARLMQKRIENKDVQDKLDYLQNLMETVDVLLLDDFGTEGSMKNESKSVRQDLQEYLFRIANSRIDLNRNEVVNSTIITTNCSTKDLETMYNPKLISRLLPHSSDNIVDFTGLEDLRV</sequence>
<gene>
    <name evidence="2" type="ORF">HMPREF0534_0058</name>
</gene>
<feature type="domain" description="AAA+ ATPase" evidence="1">
    <location>
        <begin position="108"/>
        <end position="261"/>
    </location>
</feature>
<dbReference type="InterPro" id="IPR003593">
    <property type="entry name" value="AAA+_ATPase"/>
</dbReference>